<gene>
    <name evidence="1" type="ORF">ACFPC0_10730</name>
</gene>
<name>A0ABV8TCD4_9ACTN</name>
<sequence>MTAENGPSGLPSADPLKSAMAINHTIGRLMNLPAPDKTGVLYAPGRGDQIQTAALVSIALSLTDIARSLRTPCRG</sequence>
<comment type="caution">
    <text evidence="1">The sequence shown here is derived from an EMBL/GenBank/DDBJ whole genome shotgun (WGS) entry which is preliminary data.</text>
</comment>
<protein>
    <submittedName>
        <fullName evidence="1">Uncharacterized protein</fullName>
    </submittedName>
</protein>
<accession>A0ABV8TCD4</accession>
<dbReference type="Proteomes" id="UP001595824">
    <property type="component" value="Unassembled WGS sequence"/>
</dbReference>
<evidence type="ECO:0000313" key="2">
    <source>
        <dbReference type="Proteomes" id="UP001595824"/>
    </source>
</evidence>
<dbReference type="RefSeq" id="WP_381738460.1">
    <property type="nucleotide sequence ID" value="NZ_JBHSDP010000011.1"/>
</dbReference>
<proteinExistence type="predicted"/>
<reference evidence="2" key="1">
    <citation type="journal article" date="2019" name="Int. J. Syst. Evol. Microbiol.">
        <title>The Global Catalogue of Microorganisms (GCM) 10K type strain sequencing project: providing services to taxonomists for standard genome sequencing and annotation.</title>
        <authorList>
            <consortium name="The Broad Institute Genomics Platform"/>
            <consortium name="The Broad Institute Genome Sequencing Center for Infectious Disease"/>
            <person name="Wu L."/>
            <person name="Ma J."/>
        </authorList>
    </citation>
    <scope>NUCLEOTIDE SEQUENCE [LARGE SCALE GENOMIC DNA]</scope>
    <source>
        <strain evidence="2">PCU 347</strain>
    </source>
</reference>
<evidence type="ECO:0000313" key="1">
    <source>
        <dbReference type="EMBL" id="MFC4328300.1"/>
    </source>
</evidence>
<dbReference type="EMBL" id="JBHSDP010000011">
    <property type="protein sequence ID" value="MFC4328300.1"/>
    <property type="molecule type" value="Genomic_DNA"/>
</dbReference>
<keyword evidence="2" id="KW-1185">Reference proteome</keyword>
<organism evidence="1 2">
    <name type="scientific">Streptomyces andamanensis</name>
    <dbReference type="NCBI Taxonomy" id="1565035"/>
    <lineage>
        <taxon>Bacteria</taxon>
        <taxon>Bacillati</taxon>
        <taxon>Actinomycetota</taxon>
        <taxon>Actinomycetes</taxon>
        <taxon>Kitasatosporales</taxon>
        <taxon>Streptomycetaceae</taxon>
        <taxon>Streptomyces</taxon>
    </lineage>
</organism>